<dbReference type="OrthoDB" id="9970295at2759"/>
<dbReference type="GO" id="GO:0005975">
    <property type="term" value="P:carbohydrate metabolic process"/>
    <property type="evidence" value="ECO:0007669"/>
    <property type="project" value="InterPro"/>
</dbReference>
<dbReference type="SUPFAM" id="SSF75005">
    <property type="entry name" value="Arabinanase/levansucrase/invertase"/>
    <property type="match status" value="1"/>
</dbReference>
<comment type="similarity">
    <text evidence="1 4">Belongs to the glycosyl hydrolase 43 family.</text>
</comment>
<feature type="chain" id="PRO_5025587245" evidence="5">
    <location>
        <begin position="25"/>
        <end position="468"/>
    </location>
</feature>
<dbReference type="InterPro" id="IPR008979">
    <property type="entry name" value="Galactose-bd-like_sf"/>
</dbReference>
<evidence type="ECO:0000256" key="2">
    <source>
        <dbReference type="ARBA" id="ARBA00022801"/>
    </source>
</evidence>
<dbReference type="Proteomes" id="UP000799766">
    <property type="component" value="Unassembled WGS sequence"/>
</dbReference>
<evidence type="ECO:0000313" key="6">
    <source>
        <dbReference type="EMBL" id="KAF2456989.1"/>
    </source>
</evidence>
<proteinExistence type="inferred from homology"/>
<keyword evidence="5" id="KW-0732">Signal</keyword>
<dbReference type="AlphaFoldDB" id="A0A6A6NZ82"/>
<dbReference type="SUPFAM" id="SSF49785">
    <property type="entry name" value="Galactose-binding domain-like"/>
    <property type="match status" value="1"/>
</dbReference>
<evidence type="ECO:0000256" key="5">
    <source>
        <dbReference type="SAM" id="SignalP"/>
    </source>
</evidence>
<dbReference type="InterPro" id="IPR006710">
    <property type="entry name" value="Glyco_hydro_43"/>
</dbReference>
<keyword evidence="3 4" id="KW-0326">Glycosidase</keyword>
<dbReference type="GO" id="GO:0004553">
    <property type="term" value="F:hydrolase activity, hydrolyzing O-glycosyl compounds"/>
    <property type="evidence" value="ECO:0007669"/>
    <property type="project" value="InterPro"/>
</dbReference>
<organism evidence="6 7">
    <name type="scientific">Lineolata rhizophorae</name>
    <dbReference type="NCBI Taxonomy" id="578093"/>
    <lineage>
        <taxon>Eukaryota</taxon>
        <taxon>Fungi</taxon>
        <taxon>Dikarya</taxon>
        <taxon>Ascomycota</taxon>
        <taxon>Pezizomycotina</taxon>
        <taxon>Dothideomycetes</taxon>
        <taxon>Dothideomycetes incertae sedis</taxon>
        <taxon>Lineolatales</taxon>
        <taxon>Lineolataceae</taxon>
        <taxon>Lineolata</taxon>
    </lineage>
</organism>
<dbReference type="Pfam" id="PF04616">
    <property type="entry name" value="Glyco_hydro_43"/>
    <property type="match status" value="1"/>
</dbReference>
<evidence type="ECO:0000256" key="3">
    <source>
        <dbReference type="ARBA" id="ARBA00023295"/>
    </source>
</evidence>
<name>A0A6A6NZ82_9PEZI</name>
<reference evidence="6" key="1">
    <citation type="journal article" date="2020" name="Stud. Mycol.">
        <title>101 Dothideomycetes genomes: a test case for predicting lifestyles and emergence of pathogens.</title>
        <authorList>
            <person name="Haridas S."/>
            <person name="Albert R."/>
            <person name="Binder M."/>
            <person name="Bloem J."/>
            <person name="Labutti K."/>
            <person name="Salamov A."/>
            <person name="Andreopoulos B."/>
            <person name="Baker S."/>
            <person name="Barry K."/>
            <person name="Bills G."/>
            <person name="Bluhm B."/>
            <person name="Cannon C."/>
            <person name="Castanera R."/>
            <person name="Culley D."/>
            <person name="Daum C."/>
            <person name="Ezra D."/>
            <person name="Gonzalez J."/>
            <person name="Henrissat B."/>
            <person name="Kuo A."/>
            <person name="Liang C."/>
            <person name="Lipzen A."/>
            <person name="Lutzoni F."/>
            <person name="Magnuson J."/>
            <person name="Mondo S."/>
            <person name="Nolan M."/>
            <person name="Ohm R."/>
            <person name="Pangilinan J."/>
            <person name="Park H.-J."/>
            <person name="Ramirez L."/>
            <person name="Alfaro M."/>
            <person name="Sun H."/>
            <person name="Tritt A."/>
            <person name="Yoshinaga Y."/>
            <person name="Zwiers L.-H."/>
            <person name="Turgeon B."/>
            <person name="Goodwin S."/>
            <person name="Spatafora J."/>
            <person name="Crous P."/>
            <person name="Grigoriev I."/>
        </authorList>
    </citation>
    <scope>NUCLEOTIDE SEQUENCE</scope>
    <source>
        <strain evidence="6">ATCC 16933</strain>
    </source>
</reference>
<dbReference type="PANTHER" id="PTHR22925">
    <property type="entry name" value="GLYCOSYL HYDROLASE 43 FAMILY MEMBER"/>
    <property type="match status" value="1"/>
</dbReference>
<feature type="signal peptide" evidence="5">
    <location>
        <begin position="1"/>
        <end position="24"/>
    </location>
</feature>
<evidence type="ECO:0000256" key="1">
    <source>
        <dbReference type="ARBA" id="ARBA00009865"/>
    </source>
</evidence>
<keyword evidence="7" id="KW-1185">Reference proteome</keyword>
<dbReference type="EMBL" id="MU001682">
    <property type="protein sequence ID" value="KAF2456989.1"/>
    <property type="molecule type" value="Genomic_DNA"/>
</dbReference>
<dbReference type="CDD" id="cd18821">
    <property type="entry name" value="GH43_Pc3Gal43A-like"/>
    <property type="match status" value="1"/>
</dbReference>
<evidence type="ECO:0000256" key="4">
    <source>
        <dbReference type="RuleBase" id="RU361187"/>
    </source>
</evidence>
<sequence length="468" mass="50609">MLLPPGKSAYLALFVAADLQVVPGATWTANNTGTHIQAHGGGITVADGRYYWVGEDKTNGSAFQNINCYSSTDLVQWTFVGALLSRQGSGDLGPERVVERPKVVWNQNSGQYVLFLHIDSSNYGEAKVGIATSSEVCGQYEYRGSFRPLGYQSRDMGVFVDEDGSGYLLTEDRENGLRIDALSADFLNVTFPTYVFSESIESPALVKHQGVYFIFGSHLTGWDTNDNVYATATSLSGLWSSWTNFADKGSNTYNSQTSFILPLRANTNGGGTEALYMGDRWVPDNLMRSTYIWLPLSLDADSRTARLTNTDAFPLSRDASSGQWTSELWPNKQTYQAETAWDGLRGNPRTVNCDNCDGGTAIGYIGGPDNGTVAIPNVRLPGGMQTLQIKYTNGDLDQRFADVRVGNEQEGPGGRVAFLPTGSGNNPGTSVLHLQVGDSETDGVLVGKEDSGIGNMWGPDLDSIVVAQ</sequence>
<dbReference type="InterPro" id="IPR023296">
    <property type="entry name" value="Glyco_hydro_beta-prop_sf"/>
</dbReference>
<evidence type="ECO:0000313" key="7">
    <source>
        <dbReference type="Proteomes" id="UP000799766"/>
    </source>
</evidence>
<gene>
    <name evidence="6" type="ORF">BDY21DRAFT_386353</name>
</gene>
<dbReference type="CDD" id="cd04081">
    <property type="entry name" value="CBM35_galactosidase-like"/>
    <property type="match status" value="1"/>
</dbReference>
<dbReference type="PANTHER" id="PTHR22925:SF3">
    <property type="entry name" value="GLYCOSYL HYDROLASE FAMILY PROTEIN 43"/>
    <property type="match status" value="1"/>
</dbReference>
<dbReference type="Gene3D" id="2.60.120.260">
    <property type="entry name" value="Galactose-binding domain-like"/>
    <property type="match status" value="1"/>
</dbReference>
<accession>A0A6A6NZ82</accession>
<protein>
    <submittedName>
        <fullName evidence="6">Glycosyl hydrolase family 43 protein</fullName>
    </submittedName>
</protein>
<dbReference type="Gene3D" id="2.115.10.20">
    <property type="entry name" value="Glycosyl hydrolase domain, family 43"/>
    <property type="match status" value="1"/>
</dbReference>
<keyword evidence="2 4" id="KW-0378">Hydrolase</keyword>